<sequence length="707" mass="82240">MKKYFLTVTLIIVFIVIGIKIAPVIRDKTSLFKNDVAYIAKADNKSFYIYKYGRWKKEFIKGVNLGLGKPGHFPGELALTKEEYLDWFKEISNMNSNTIRVYTTLKPEFYEALYEYNKKNFNPIYVMQGVWVNEEDMASIGDAFDKKILDTVKEDTKNLIDIIHGNAELKEQRGFASGKYTHDVSNYISAWILGIEWDPAFVISTNEKNAAKKSYDGNYIYTKGASPFENWLAEIQDYAIKYETDKYKMQRPTSFTNWVTTDLLSHPNEPLPKEDLVPVNPMHILSKENFKPGLFASYHIYPYYPDFMNYQKEYIQNKSGEVNTYKAYLEDLIKEHSIPVLVAEFGIPASRGKAHENIHTGFNQGEIDEKSQGEMEVSMLQDIYNTGYAGGLIFTWQDEWFKRTWNTMDLDIPDRRPFWSNPQTNEQEFGVLAFDPGEKESICYVDGNTKEWINSNNVSKTNSAELYVKSDEKYIYFWIKKKDLQLFKDKIIISIDTLKNSGNSYYKDFNLNLNMGSEFLLFINGKDNSRVLVDSYYDSFYYIYSKLGMIDINPNFDAKNSGTFNPIYLCLNRQLKLPQDKRVIPFTKYETGKLFYGNGNPKNKDFNSLSDFYTNGDNIEIRIPWQLFNVMDPSEKMIMNDLHIEGIKPIKAQNFQIGLSIFNADGTIESGNIGTFNWDEWEMPKYHERLKPSYYILKDAFKRIGAS</sequence>
<accession>A0A937K3B4</accession>
<keyword evidence="1" id="KW-0808">Transferase</keyword>
<dbReference type="RefSeq" id="WP_202765698.1">
    <property type="nucleotide sequence ID" value="NZ_JAESWA010000004.1"/>
</dbReference>
<evidence type="ECO:0000313" key="2">
    <source>
        <dbReference type="Proteomes" id="UP000623681"/>
    </source>
</evidence>
<dbReference type="AlphaFoldDB" id="A0A937K3B4"/>
<dbReference type="SUPFAM" id="SSF51445">
    <property type="entry name" value="(Trans)glycosidases"/>
    <property type="match status" value="1"/>
</dbReference>
<comment type="caution">
    <text evidence="1">The sequence shown here is derived from an EMBL/GenBank/DDBJ whole genome shotgun (WGS) entry which is preliminary data.</text>
</comment>
<name>A0A937K3B4_9CLOT</name>
<dbReference type="Gene3D" id="3.20.20.80">
    <property type="entry name" value="Glycosidases"/>
    <property type="match status" value="1"/>
</dbReference>
<dbReference type="Proteomes" id="UP000623681">
    <property type="component" value="Unassembled WGS sequence"/>
</dbReference>
<dbReference type="GO" id="GO:0016740">
    <property type="term" value="F:transferase activity"/>
    <property type="evidence" value="ECO:0007669"/>
    <property type="project" value="UniProtKB-KW"/>
</dbReference>
<dbReference type="InterPro" id="IPR017853">
    <property type="entry name" value="GH"/>
</dbReference>
<keyword evidence="2" id="KW-1185">Reference proteome</keyword>
<dbReference type="EMBL" id="JAESWA010000004">
    <property type="protein sequence ID" value="MBL4930313.1"/>
    <property type="molecule type" value="Genomic_DNA"/>
</dbReference>
<reference evidence="1" key="1">
    <citation type="submission" date="2021-01" db="EMBL/GenBank/DDBJ databases">
        <title>Genome public.</title>
        <authorList>
            <person name="Liu C."/>
            <person name="Sun Q."/>
        </authorList>
    </citation>
    <scope>NUCLEOTIDE SEQUENCE</scope>
    <source>
        <strain evidence="1">YIM B02565</strain>
    </source>
</reference>
<evidence type="ECO:0000313" key="1">
    <source>
        <dbReference type="EMBL" id="MBL4930313.1"/>
    </source>
</evidence>
<organism evidence="1 2">
    <name type="scientific">Clostridium paridis</name>
    <dbReference type="NCBI Taxonomy" id="2803863"/>
    <lineage>
        <taxon>Bacteria</taxon>
        <taxon>Bacillati</taxon>
        <taxon>Bacillota</taxon>
        <taxon>Clostridia</taxon>
        <taxon>Eubacteriales</taxon>
        <taxon>Clostridiaceae</taxon>
        <taxon>Clostridium</taxon>
    </lineage>
</organism>
<gene>
    <name evidence="1" type="ORF">JK634_00615</name>
</gene>
<proteinExistence type="predicted"/>
<protein>
    <submittedName>
        <fullName evidence="1">Family 2 glycosyl transferase</fullName>
    </submittedName>
</protein>